<dbReference type="SUPFAM" id="SSF47384">
    <property type="entry name" value="Homodimeric domain of signal transducing histidine kinase"/>
    <property type="match status" value="1"/>
</dbReference>
<proteinExistence type="predicted"/>
<evidence type="ECO:0000259" key="6">
    <source>
        <dbReference type="PROSITE" id="PS50109"/>
    </source>
</evidence>
<dbReference type="Pfam" id="PF02518">
    <property type="entry name" value="HATPase_c"/>
    <property type="match status" value="1"/>
</dbReference>
<evidence type="ECO:0000256" key="4">
    <source>
        <dbReference type="ARBA" id="ARBA00022777"/>
    </source>
</evidence>
<evidence type="ECO:0000256" key="3">
    <source>
        <dbReference type="ARBA" id="ARBA00022679"/>
    </source>
</evidence>
<protein>
    <recommendedName>
        <fullName evidence="2">histidine kinase</fullName>
        <ecNumber evidence="2">2.7.13.3</ecNumber>
    </recommendedName>
</protein>
<feature type="domain" description="PAC" evidence="8">
    <location>
        <begin position="76"/>
        <end position="126"/>
    </location>
</feature>
<dbReference type="NCBIfam" id="TIGR00229">
    <property type="entry name" value="sensory_box"/>
    <property type="match status" value="1"/>
</dbReference>
<sequence length="333" mass="36958">MSDYREIFEKLPDGILVHETDTGEILDSNDLFCEMLGYPREELLELSFQEIHPNEPPYTLDRAAELVRRAAAEGPQQFEWVVETKAGGRLPVEVHLCETAIEDESRVLAVVRDITERKRREQELRLQNERLAKFASVVSHDLRNPLSVAHGRVELAREECDSDHLDVVARAHRRMEDLIEDLLVLAREGMAAIDIHSVALAERAEAAWSHVGHDEATLTVDSDGTLRADPMRLDQLLENLFRNCIEHGGDDVAVSVGELPDGSGFYVEDDGVGIPERDRDAVFEVGHTTSPTGTGIGLSIVSEVAAAHDWEVRLTESDAGGARFEIRGVDAAE</sequence>
<dbReference type="PANTHER" id="PTHR43711:SF1">
    <property type="entry name" value="HISTIDINE KINASE 1"/>
    <property type="match status" value="1"/>
</dbReference>
<dbReference type="InterPro" id="IPR003661">
    <property type="entry name" value="HisK_dim/P_dom"/>
</dbReference>
<keyword evidence="3" id="KW-0808">Transferase</keyword>
<dbReference type="InterPro" id="IPR036097">
    <property type="entry name" value="HisK_dim/P_sf"/>
</dbReference>
<dbReference type="SMART" id="SM00387">
    <property type="entry name" value="HATPase_c"/>
    <property type="match status" value="1"/>
</dbReference>
<dbReference type="Gene3D" id="3.30.450.20">
    <property type="entry name" value="PAS domain"/>
    <property type="match status" value="1"/>
</dbReference>
<evidence type="ECO:0000259" key="8">
    <source>
        <dbReference type="PROSITE" id="PS50113"/>
    </source>
</evidence>
<dbReference type="InterPro" id="IPR035965">
    <property type="entry name" value="PAS-like_dom_sf"/>
</dbReference>
<feature type="domain" description="PAS" evidence="7">
    <location>
        <begin position="1"/>
        <end position="70"/>
    </location>
</feature>
<dbReference type="Pfam" id="PF00512">
    <property type="entry name" value="HisKA"/>
    <property type="match status" value="1"/>
</dbReference>
<accession>A0A1I6I313</accession>
<dbReference type="InterPro" id="IPR003594">
    <property type="entry name" value="HATPase_dom"/>
</dbReference>
<gene>
    <name evidence="9" type="ORF">SAMN04488124_2756</name>
</gene>
<dbReference type="InterPro" id="IPR005467">
    <property type="entry name" value="His_kinase_dom"/>
</dbReference>
<keyword evidence="10" id="KW-1185">Reference proteome</keyword>
<evidence type="ECO:0000256" key="1">
    <source>
        <dbReference type="ARBA" id="ARBA00000085"/>
    </source>
</evidence>
<dbReference type="PROSITE" id="PS50112">
    <property type="entry name" value="PAS"/>
    <property type="match status" value="1"/>
</dbReference>
<dbReference type="InterPro" id="IPR036890">
    <property type="entry name" value="HATPase_C_sf"/>
</dbReference>
<dbReference type="OrthoDB" id="8127at2157"/>
<evidence type="ECO:0000259" key="7">
    <source>
        <dbReference type="PROSITE" id="PS50112"/>
    </source>
</evidence>
<dbReference type="SMART" id="SM00388">
    <property type="entry name" value="HisKA"/>
    <property type="match status" value="1"/>
</dbReference>
<dbReference type="PROSITE" id="PS50113">
    <property type="entry name" value="PAC"/>
    <property type="match status" value="1"/>
</dbReference>
<dbReference type="InterPro" id="IPR000014">
    <property type="entry name" value="PAS"/>
</dbReference>
<dbReference type="CDD" id="cd00130">
    <property type="entry name" value="PAS"/>
    <property type="match status" value="1"/>
</dbReference>
<dbReference type="InterPro" id="IPR050736">
    <property type="entry name" value="Sensor_HK_Regulatory"/>
</dbReference>
<name>A0A1I6I313_9EURY</name>
<dbReference type="CDD" id="cd00075">
    <property type="entry name" value="HATPase"/>
    <property type="match status" value="1"/>
</dbReference>
<organism evidence="9 10">
    <name type="scientific">Halogeometricum limi</name>
    <dbReference type="NCBI Taxonomy" id="555875"/>
    <lineage>
        <taxon>Archaea</taxon>
        <taxon>Methanobacteriati</taxon>
        <taxon>Methanobacteriota</taxon>
        <taxon>Stenosarchaea group</taxon>
        <taxon>Halobacteria</taxon>
        <taxon>Halobacteriales</taxon>
        <taxon>Haloferacaceae</taxon>
        <taxon>Halogeometricum</taxon>
    </lineage>
</organism>
<dbReference type="RefSeq" id="WP_089881954.1">
    <property type="nucleotide sequence ID" value="NZ_FOYS01000004.1"/>
</dbReference>
<dbReference type="AlphaFoldDB" id="A0A1I6I313"/>
<evidence type="ECO:0000313" key="10">
    <source>
        <dbReference type="Proteomes" id="UP000243250"/>
    </source>
</evidence>
<dbReference type="Proteomes" id="UP000243250">
    <property type="component" value="Unassembled WGS sequence"/>
</dbReference>
<dbReference type="GO" id="GO:0000155">
    <property type="term" value="F:phosphorelay sensor kinase activity"/>
    <property type="evidence" value="ECO:0007669"/>
    <property type="project" value="InterPro"/>
</dbReference>
<feature type="domain" description="Histidine kinase" evidence="6">
    <location>
        <begin position="137"/>
        <end position="327"/>
    </location>
</feature>
<dbReference type="Gene3D" id="1.10.287.130">
    <property type="match status" value="1"/>
</dbReference>
<reference evidence="10" key="1">
    <citation type="submission" date="2016-10" db="EMBL/GenBank/DDBJ databases">
        <authorList>
            <person name="Varghese N."/>
            <person name="Submissions S."/>
        </authorList>
    </citation>
    <scope>NUCLEOTIDE SEQUENCE [LARGE SCALE GENOMIC DNA]</scope>
    <source>
        <strain evidence="10">CGMCC 1.8711</strain>
    </source>
</reference>
<dbReference type="EMBL" id="FOYS01000004">
    <property type="protein sequence ID" value="SFR61122.1"/>
    <property type="molecule type" value="Genomic_DNA"/>
</dbReference>
<dbReference type="InterPro" id="IPR000700">
    <property type="entry name" value="PAS-assoc_C"/>
</dbReference>
<dbReference type="SUPFAM" id="SSF55785">
    <property type="entry name" value="PYP-like sensor domain (PAS domain)"/>
    <property type="match status" value="1"/>
</dbReference>
<evidence type="ECO:0000256" key="2">
    <source>
        <dbReference type="ARBA" id="ARBA00012438"/>
    </source>
</evidence>
<dbReference type="Gene3D" id="3.30.565.10">
    <property type="entry name" value="Histidine kinase-like ATPase, C-terminal domain"/>
    <property type="match status" value="1"/>
</dbReference>
<dbReference type="EC" id="2.7.13.3" evidence="2"/>
<comment type="catalytic activity">
    <reaction evidence="1">
        <text>ATP + protein L-histidine = ADP + protein N-phospho-L-histidine.</text>
        <dbReference type="EC" id="2.7.13.3"/>
    </reaction>
</comment>
<dbReference type="Pfam" id="PF13426">
    <property type="entry name" value="PAS_9"/>
    <property type="match status" value="1"/>
</dbReference>
<evidence type="ECO:0000256" key="5">
    <source>
        <dbReference type="ARBA" id="ARBA00023012"/>
    </source>
</evidence>
<dbReference type="STRING" id="555875.SAMN04488124_2756"/>
<dbReference type="SUPFAM" id="SSF55874">
    <property type="entry name" value="ATPase domain of HSP90 chaperone/DNA topoisomerase II/histidine kinase"/>
    <property type="match status" value="1"/>
</dbReference>
<dbReference type="SMART" id="SM00091">
    <property type="entry name" value="PAS"/>
    <property type="match status" value="1"/>
</dbReference>
<dbReference type="CDD" id="cd00082">
    <property type="entry name" value="HisKA"/>
    <property type="match status" value="1"/>
</dbReference>
<dbReference type="PANTHER" id="PTHR43711">
    <property type="entry name" value="TWO-COMPONENT HISTIDINE KINASE"/>
    <property type="match status" value="1"/>
</dbReference>
<evidence type="ECO:0000313" key="9">
    <source>
        <dbReference type="EMBL" id="SFR61122.1"/>
    </source>
</evidence>
<keyword evidence="5" id="KW-0902">Two-component regulatory system</keyword>
<keyword evidence="4" id="KW-0418">Kinase</keyword>
<dbReference type="PROSITE" id="PS50109">
    <property type="entry name" value="HIS_KIN"/>
    <property type="match status" value="1"/>
</dbReference>